<dbReference type="Proteomes" id="UP001597097">
    <property type="component" value="Unassembled WGS sequence"/>
</dbReference>
<sequence length="104" mass="11482">MLANETRRPYPHPYEVRSPSVRHVLPPSARPDIDDTQPASIPLQTIPLQSNPLQSIPTQVAADGGVPPQTPPELTARTVHRLRHIRQVSDQAISVIDQALHQVP</sequence>
<feature type="region of interest" description="Disordered" evidence="1">
    <location>
        <begin position="1"/>
        <end position="39"/>
    </location>
</feature>
<protein>
    <submittedName>
        <fullName evidence="2">Uncharacterized protein</fullName>
    </submittedName>
</protein>
<comment type="caution">
    <text evidence="2">The sequence shown here is derived from an EMBL/GenBank/DDBJ whole genome shotgun (WGS) entry which is preliminary data.</text>
</comment>
<proteinExistence type="predicted"/>
<keyword evidence="3" id="KW-1185">Reference proteome</keyword>
<reference evidence="3" key="1">
    <citation type="journal article" date="2019" name="Int. J. Syst. Evol. Microbiol.">
        <title>The Global Catalogue of Microorganisms (GCM) 10K type strain sequencing project: providing services to taxonomists for standard genome sequencing and annotation.</title>
        <authorList>
            <consortium name="The Broad Institute Genomics Platform"/>
            <consortium name="The Broad Institute Genome Sequencing Center for Infectious Disease"/>
            <person name="Wu L."/>
            <person name="Ma J."/>
        </authorList>
    </citation>
    <scope>NUCLEOTIDE SEQUENCE [LARGE SCALE GENOMIC DNA]</scope>
    <source>
        <strain evidence="3">CGMCC 1.15399</strain>
    </source>
</reference>
<evidence type="ECO:0000256" key="1">
    <source>
        <dbReference type="SAM" id="MobiDB-lite"/>
    </source>
</evidence>
<gene>
    <name evidence="2" type="ORF">ACFSJ0_13600</name>
</gene>
<evidence type="ECO:0000313" key="3">
    <source>
        <dbReference type="Proteomes" id="UP001597097"/>
    </source>
</evidence>
<evidence type="ECO:0000313" key="2">
    <source>
        <dbReference type="EMBL" id="MFD1538082.1"/>
    </source>
</evidence>
<dbReference type="EMBL" id="JBHUCM010000012">
    <property type="protein sequence ID" value="MFD1538082.1"/>
    <property type="molecule type" value="Genomic_DNA"/>
</dbReference>
<name>A0ABW4G5N1_9ACTN</name>
<accession>A0ABW4G5N1</accession>
<dbReference type="RefSeq" id="WP_219531144.1">
    <property type="nucleotide sequence ID" value="NZ_JAHKRM010000010.1"/>
</dbReference>
<organism evidence="2 3">
    <name type="scientific">Nonomuraea guangzhouensis</name>
    <dbReference type="NCBI Taxonomy" id="1291555"/>
    <lineage>
        <taxon>Bacteria</taxon>
        <taxon>Bacillati</taxon>
        <taxon>Actinomycetota</taxon>
        <taxon>Actinomycetes</taxon>
        <taxon>Streptosporangiales</taxon>
        <taxon>Streptosporangiaceae</taxon>
        <taxon>Nonomuraea</taxon>
    </lineage>
</organism>